<feature type="region of interest" description="Disordered" evidence="1">
    <location>
        <begin position="125"/>
        <end position="154"/>
    </location>
</feature>
<sequence>MASSSDAPIVWIDSLPPELLSDIFGYLAPEPSVTRFHGQPGADMFTSLGEQTLKNVSLVNKRWRATSMPLLFCHALWHLDRWEPIVTDKVERIPFLRFIRDNDLGRHVDTLTLVFPNATLQRDEGRLRLPEDSGSSLTRNGQPSPRRVHTRSSNCENWVGPRQYSERHLTFTDDNNRVWALLFTLMDPRTFTIVAAPQILAKMFSRGLYLGDAWSFNRGELHLISLSCETRSPPPPISQLELLDVWDPIPRGPFCQCNRSRPRPCDLFTIRPWTSALLNEGSFTRVYKTYEFFLRRPPSILEALLGYGDRPNAEPLIPDTVKSFSYVAVFPLSTHFNHLVTYLPHVEHLFIQLVPRDDIFSSANTEEMRNVQASDLWMERNSCYSLVMRELLSSAVMDQDDDDDDDDDDDIQIAVEQQTFEPFSHNPASVTPPPRKANWRLLKEFESGDAADREAWEMAVHYVNSSGSAWTVEREGVFVKMKGTPNGSGKSSGDNNDYDMVDGGDAQREPGQAGEETEETAAVQIFQGQLERLAFSGVAKLPYGPMMYAMDDSEAVYASMSSWQAAMQLEDDFELETYMQGVDAPTLWWQNPDGS</sequence>
<name>A0AAE0K5F0_9PEZI</name>
<evidence type="ECO:0000313" key="2">
    <source>
        <dbReference type="EMBL" id="KAK3370401.1"/>
    </source>
</evidence>
<evidence type="ECO:0000256" key="1">
    <source>
        <dbReference type="SAM" id="MobiDB-lite"/>
    </source>
</evidence>
<dbReference type="AlphaFoldDB" id="A0AAE0K5F0"/>
<protein>
    <recommendedName>
        <fullName evidence="4">F-box domain-containing protein</fullName>
    </recommendedName>
</protein>
<dbReference type="Proteomes" id="UP001285441">
    <property type="component" value="Unassembled WGS sequence"/>
</dbReference>
<dbReference type="EMBL" id="JAULSW010000009">
    <property type="protein sequence ID" value="KAK3370401.1"/>
    <property type="molecule type" value="Genomic_DNA"/>
</dbReference>
<reference evidence="2" key="1">
    <citation type="journal article" date="2023" name="Mol. Phylogenet. Evol.">
        <title>Genome-scale phylogeny and comparative genomics of the fungal order Sordariales.</title>
        <authorList>
            <person name="Hensen N."/>
            <person name="Bonometti L."/>
            <person name="Westerberg I."/>
            <person name="Brannstrom I.O."/>
            <person name="Guillou S."/>
            <person name="Cros-Aarteil S."/>
            <person name="Calhoun S."/>
            <person name="Haridas S."/>
            <person name="Kuo A."/>
            <person name="Mondo S."/>
            <person name="Pangilinan J."/>
            <person name="Riley R."/>
            <person name="LaButti K."/>
            <person name="Andreopoulos B."/>
            <person name="Lipzen A."/>
            <person name="Chen C."/>
            <person name="Yan M."/>
            <person name="Daum C."/>
            <person name="Ng V."/>
            <person name="Clum A."/>
            <person name="Steindorff A."/>
            <person name="Ohm R.A."/>
            <person name="Martin F."/>
            <person name="Silar P."/>
            <person name="Natvig D.O."/>
            <person name="Lalanne C."/>
            <person name="Gautier V."/>
            <person name="Ament-Velasquez S.L."/>
            <person name="Kruys A."/>
            <person name="Hutchinson M.I."/>
            <person name="Powell A.J."/>
            <person name="Barry K."/>
            <person name="Miller A.N."/>
            <person name="Grigoriev I.V."/>
            <person name="Debuchy R."/>
            <person name="Gladieux P."/>
            <person name="Hiltunen Thoren M."/>
            <person name="Johannesson H."/>
        </authorList>
    </citation>
    <scope>NUCLEOTIDE SEQUENCE</scope>
    <source>
        <strain evidence="2">CBS 232.78</strain>
    </source>
</reference>
<dbReference type="Gene3D" id="1.20.1280.50">
    <property type="match status" value="1"/>
</dbReference>
<feature type="compositionally biased region" description="Polar residues" evidence="1">
    <location>
        <begin position="485"/>
        <end position="495"/>
    </location>
</feature>
<evidence type="ECO:0008006" key="4">
    <source>
        <dbReference type="Google" id="ProtNLM"/>
    </source>
</evidence>
<reference evidence="2" key="2">
    <citation type="submission" date="2023-06" db="EMBL/GenBank/DDBJ databases">
        <authorList>
            <consortium name="Lawrence Berkeley National Laboratory"/>
            <person name="Haridas S."/>
            <person name="Hensen N."/>
            <person name="Bonometti L."/>
            <person name="Westerberg I."/>
            <person name="Brannstrom I.O."/>
            <person name="Guillou S."/>
            <person name="Cros-Aarteil S."/>
            <person name="Calhoun S."/>
            <person name="Kuo A."/>
            <person name="Mondo S."/>
            <person name="Pangilinan J."/>
            <person name="Riley R."/>
            <person name="LaButti K."/>
            <person name="Andreopoulos B."/>
            <person name="Lipzen A."/>
            <person name="Chen C."/>
            <person name="Yanf M."/>
            <person name="Daum C."/>
            <person name="Ng V."/>
            <person name="Clum A."/>
            <person name="Steindorff A."/>
            <person name="Ohm R."/>
            <person name="Martin F."/>
            <person name="Silar P."/>
            <person name="Natvig D."/>
            <person name="Lalanne C."/>
            <person name="Gautier V."/>
            <person name="Ament-velasquez S.L."/>
            <person name="Kruys A."/>
            <person name="Hutchinson M.I."/>
            <person name="Powell A.J."/>
            <person name="Barry K."/>
            <person name="Miller A.N."/>
            <person name="Grigoriev I.V."/>
            <person name="Debuchy R."/>
            <person name="Gladieux P."/>
            <person name="Thoren M.H."/>
            <person name="Johannesson H."/>
        </authorList>
    </citation>
    <scope>NUCLEOTIDE SEQUENCE</scope>
    <source>
        <strain evidence="2">CBS 232.78</strain>
    </source>
</reference>
<keyword evidence="3" id="KW-1185">Reference proteome</keyword>
<comment type="caution">
    <text evidence="2">The sequence shown here is derived from an EMBL/GenBank/DDBJ whole genome shotgun (WGS) entry which is preliminary data.</text>
</comment>
<accession>A0AAE0K5F0</accession>
<organism evidence="2 3">
    <name type="scientific">Podospora didyma</name>
    <dbReference type="NCBI Taxonomy" id="330526"/>
    <lineage>
        <taxon>Eukaryota</taxon>
        <taxon>Fungi</taxon>
        <taxon>Dikarya</taxon>
        <taxon>Ascomycota</taxon>
        <taxon>Pezizomycotina</taxon>
        <taxon>Sordariomycetes</taxon>
        <taxon>Sordariomycetidae</taxon>
        <taxon>Sordariales</taxon>
        <taxon>Podosporaceae</taxon>
        <taxon>Podospora</taxon>
    </lineage>
</organism>
<gene>
    <name evidence="2" type="ORF">B0H63DRAFT_486938</name>
</gene>
<proteinExistence type="predicted"/>
<evidence type="ECO:0000313" key="3">
    <source>
        <dbReference type="Proteomes" id="UP001285441"/>
    </source>
</evidence>
<feature type="compositionally biased region" description="Polar residues" evidence="1">
    <location>
        <begin position="133"/>
        <end position="143"/>
    </location>
</feature>
<feature type="region of interest" description="Disordered" evidence="1">
    <location>
        <begin position="482"/>
        <end position="516"/>
    </location>
</feature>